<proteinExistence type="predicted"/>
<name>A0A7S3L3L1_9STRA</name>
<sequence>MEPVMDYVRGWPDECVGDYTRCYSVSQISEASIFLSHFCRNQWEIPAAVTHISINCVEDKREALAKQVQNNQMGNLHLAQMHKVHREQIAVALFILVPTCCCGWAVLCLGYRYVVLPHLKAKEKTFISFALCFHHQSRQPRLTQLSQRNMCLLIVIVLLYLTTRLFGSSLGIIGLPKLILTALPQLRRLARPSAVWL</sequence>
<keyword evidence="1" id="KW-1133">Transmembrane helix</keyword>
<organism evidence="2">
    <name type="scientific">Amphora coffeiformis</name>
    <dbReference type="NCBI Taxonomy" id="265554"/>
    <lineage>
        <taxon>Eukaryota</taxon>
        <taxon>Sar</taxon>
        <taxon>Stramenopiles</taxon>
        <taxon>Ochrophyta</taxon>
        <taxon>Bacillariophyta</taxon>
        <taxon>Bacillariophyceae</taxon>
        <taxon>Bacillariophycidae</taxon>
        <taxon>Thalassiophysales</taxon>
        <taxon>Catenulaceae</taxon>
        <taxon>Amphora</taxon>
    </lineage>
</organism>
<gene>
    <name evidence="2" type="ORF">ACOF00016_LOCUS7668</name>
</gene>
<dbReference type="EMBL" id="HBIM01009051">
    <property type="protein sequence ID" value="CAE0410127.1"/>
    <property type="molecule type" value="Transcribed_RNA"/>
</dbReference>
<protein>
    <submittedName>
        <fullName evidence="2">Uncharacterized protein</fullName>
    </submittedName>
</protein>
<keyword evidence="1" id="KW-0812">Transmembrane</keyword>
<reference evidence="2" key="1">
    <citation type="submission" date="2021-01" db="EMBL/GenBank/DDBJ databases">
        <authorList>
            <person name="Corre E."/>
            <person name="Pelletier E."/>
            <person name="Niang G."/>
            <person name="Scheremetjew M."/>
            <person name="Finn R."/>
            <person name="Kale V."/>
            <person name="Holt S."/>
            <person name="Cochrane G."/>
            <person name="Meng A."/>
            <person name="Brown T."/>
            <person name="Cohen L."/>
        </authorList>
    </citation>
    <scope>NUCLEOTIDE SEQUENCE</scope>
    <source>
        <strain evidence="2">CCMP127</strain>
    </source>
</reference>
<evidence type="ECO:0000313" key="2">
    <source>
        <dbReference type="EMBL" id="CAE0410127.1"/>
    </source>
</evidence>
<keyword evidence="1" id="KW-0472">Membrane</keyword>
<dbReference type="AlphaFoldDB" id="A0A7S3L3L1"/>
<feature type="transmembrane region" description="Helical" evidence="1">
    <location>
        <begin position="151"/>
        <end position="175"/>
    </location>
</feature>
<evidence type="ECO:0000256" key="1">
    <source>
        <dbReference type="SAM" id="Phobius"/>
    </source>
</evidence>
<accession>A0A7S3L3L1</accession>
<feature type="transmembrane region" description="Helical" evidence="1">
    <location>
        <begin position="89"/>
        <end position="114"/>
    </location>
</feature>